<keyword evidence="11" id="KW-1185">Reference proteome</keyword>
<dbReference type="EMBL" id="KZ826317">
    <property type="protein sequence ID" value="PYI11812.1"/>
    <property type="molecule type" value="Genomic_DNA"/>
</dbReference>
<keyword evidence="5" id="KW-0862">Zinc</keyword>
<dbReference type="Pfam" id="PF00096">
    <property type="entry name" value="zf-C2H2"/>
    <property type="match status" value="3"/>
</dbReference>
<dbReference type="GO" id="GO:0008270">
    <property type="term" value="F:zinc ion binding"/>
    <property type="evidence" value="ECO:0007669"/>
    <property type="project" value="UniProtKB-KW"/>
</dbReference>
<dbReference type="Proteomes" id="UP000248423">
    <property type="component" value="Unassembled WGS sequence"/>
</dbReference>
<sequence>MDCTPTSFPSSPVAHSSRDDQTTFKTTPAYSSPLHAVPLDRYDFQSFSGLGISNCETGSPSDQIRLYPCPEQYALSASNWSDPMTRSPNFLETPPDVSHFPSSTHYEPFGSRADASVSPSYSPVVDFCAMQDELSRFWPNTPPSETMAVSEGWTNIKEQPEEIWDASLLDGTSNTAMSTMPQLPRLQINTAFLHPQRPDDTHTELDANQKVPAEDISKWIEDVSGSPHGEQLRIPSASGLECTTCGLRFTRRSNCREHMKSHDPSYVRQHPCETCGREFRRRTDLKRHVDSIHRGIRKYGCDKCGRRYSRQDTLSRHLLDGCDGRSRKSRASRADEAKPTGSGPL</sequence>
<evidence type="ECO:0000256" key="1">
    <source>
        <dbReference type="ARBA" id="ARBA00004123"/>
    </source>
</evidence>
<dbReference type="InterPro" id="IPR013087">
    <property type="entry name" value="Znf_C2H2_type"/>
</dbReference>
<evidence type="ECO:0000256" key="2">
    <source>
        <dbReference type="ARBA" id="ARBA00022723"/>
    </source>
</evidence>
<dbReference type="PROSITE" id="PS50157">
    <property type="entry name" value="ZINC_FINGER_C2H2_2"/>
    <property type="match status" value="3"/>
</dbReference>
<dbReference type="Gene3D" id="3.30.160.60">
    <property type="entry name" value="Classic Zinc Finger"/>
    <property type="match status" value="3"/>
</dbReference>
<feature type="region of interest" description="Disordered" evidence="8">
    <location>
        <begin position="1"/>
        <end position="33"/>
    </location>
</feature>
<evidence type="ECO:0000313" key="11">
    <source>
        <dbReference type="Proteomes" id="UP000248423"/>
    </source>
</evidence>
<keyword evidence="2" id="KW-0479">Metal-binding</keyword>
<feature type="region of interest" description="Disordered" evidence="8">
    <location>
        <begin position="319"/>
        <end position="345"/>
    </location>
</feature>
<dbReference type="GO" id="GO:0000981">
    <property type="term" value="F:DNA-binding transcription factor activity, RNA polymerase II-specific"/>
    <property type="evidence" value="ECO:0007669"/>
    <property type="project" value="TreeGrafter"/>
</dbReference>
<dbReference type="PROSITE" id="PS00028">
    <property type="entry name" value="ZINC_FINGER_C2H2_1"/>
    <property type="match status" value="2"/>
</dbReference>
<evidence type="ECO:0000256" key="8">
    <source>
        <dbReference type="SAM" id="MobiDB-lite"/>
    </source>
</evidence>
<dbReference type="SMART" id="SM00355">
    <property type="entry name" value="ZnF_C2H2"/>
    <property type="match status" value="3"/>
</dbReference>
<organism evidence="10 11">
    <name type="scientific">Aspergillus sclerotiicarbonarius (strain CBS 121057 / IBT 28362)</name>
    <dbReference type="NCBI Taxonomy" id="1448318"/>
    <lineage>
        <taxon>Eukaryota</taxon>
        <taxon>Fungi</taxon>
        <taxon>Dikarya</taxon>
        <taxon>Ascomycota</taxon>
        <taxon>Pezizomycotina</taxon>
        <taxon>Eurotiomycetes</taxon>
        <taxon>Eurotiomycetidae</taxon>
        <taxon>Eurotiales</taxon>
        <taxon>Aspergillaceae</taxon>
        <taxon>Aspergillus</taxon>
        <taxon>Aspergillus subgen. Circumdati</taxon>
    </lineage>
</organism>
<proteinExistence type="predicted"/>
<evidence type="ECO:0000256" key="3">
    <source>
        <dbReference type="ARBA" id="ARBA00022737"/>
    </source>
</evidence>
<dbReference type="AlphaFoldDB" id="A0A319ENM1"/>
<evidence type="ECO:0000256" key="4">
    <source>
        <dbReference type="ARBA" id="ARBA00022771"/>
    </source>
</evidence>
<dbReference type="InterPro" id="IPR036236">
    <property type="entry name" value="Znf_C2H2_sf"/>
</dbReference>
<dbReference type="VEuPathDB" id="FungiDB:BO78DRAFT_101554"/>
<keyword evidence="3" id="KW-0677">Repeat</keyword>
<protein>
    <submittedName>
        <fullName evidence="10">C2H2 finger domain protein Ezf</fullName>
    </submittedName>
</protein>
<dbReference type="PANTHER" id="PTHR24394:SF29">
    <property type="entry name" value="MYONEURIN"/>
    <property type="match status" value="1"/>
</dbReference>
<dbReference type="SUPFAM" id="SSF57667">
    <property type="entry name" value="beta-beta-alpha zinc fingers"/>
    <property type="match status" value="1"/>
</dbReference>
<feature type="compositionally biased region" description="Basic and acidic residues" evidence="8">
    <location>
        <begin position="319"/>
        <end position="338"/>
    </location>
</feature>
<dbReference type="PANTHER" id="PTHR24394">
    <property type="entry name" value="ZINC FINGER PROTEIN"/>
    <property type="match status" value="1"/>
</dbReference>
<name>A0A319ENM1_ASPSB</name>
<dbReference type="STRING" id="1448318.A0A319ENM1"/>
<evidence type="ECO:0000313" key="10">
    <source>
        <dbReference type="EMBL" id="PYI11812.1"/>
    </source>
</evidence>
<evidence type="ECO:0000256" key="7">
    <source>
        <dbReference type="PROSITE-ProRule" id="PRU00042"/>
    </source>
</evidence>
<reference evidence="10 11" key="1">
    <citation type="submission" date="2018-02" db="EMBL/GenBank/DDBJ databases">
        <title>The genomes of Aspergillus section Nigri reveals drivers in fungal speciation.</title>
        <authorList>
            <consortium name="DOE Joint Genome Institute"/>
            <person name="Vesth T.C."/>
            <person name="Nybo J."/>
            <person name="Theobald S."/>
            <person name="Brandl J."/>
            <person name="Frisvad J.C."/>
            <person name="Nielsen K.F."/>
            <person name="Lyhne E.K."/>
            <person name="Kogle M.E."/>
            <person name="Kuo A."/>
            <person name="Riley R."/>
            <person name="Clum A."/>
            <person name="Nolan M."/>
            <person name="Lipzen A."/>
            <person name="Salamov A."/>
            <person name="Henrissat B."/>
            <person name="Wiebenga A."/>
            <person name="De vries R.P."/>
            <person name="Grigoriev I.V."/>
            <person name="Mortensen U.H."/>
            <person name="Andersen M.R."/>
            <person name="Baker S.E."/>
        </authorList>
    </citation>
    <scope>NUCLEOTIDE SEQUENCE [LARGE SCALE GENOMIC DNA]</scope>
    <source>
        <strain evidence="10 11">CBS 121057</strain>
    </source>
</reference>
<dbReference type="OrthoDB" id="6910977at2759"/>
<feature type="domain" description="C2H2-type" evidence="9">
    <location>
        <begin position="240"/>
        <end position="262"/>
    </location>
</feature>
<comment type="subcellular location">
    <subcellularLocation>
        <location evidence="1">Nucleus</location>
    </subcellularLocation>
</comment>
<accession>A0A319ENM1</accession>
<feature type="compositionally biased region" description="Polar residues" evidence="8">
    <location>
        <begin position="1"/>
        <end position="14"/>
    </location>
</feature>
<feature type="domain" description="C2H2-type" evidence="9">
    <location>
        <begin position="270"/>
        <end position="298"/>
    </location>
</feature>
<evidence type="ECO:0000259" key="9">
    <source>
        <dbReference type="PROSITE" id="PS50157"/>
    </source>
</evidence>
<gene>
    <name evidence="10" type="ORF">BO78DRAFT_101554</name>
</gene>
<keyword evidence="6" id="KW-0539">Nucleus</keyword>
<evidence type="ECO:0000256" key="5">
    <source>
        <dbReference type="ARBA" id="ARBA00022833"/>
    </source>
</evidence>
<dbReference type="GO" id="GO:0005634">
    <property type="term" value="C:nucleus"/>
    <property type="evidence" value="ECO:0007669"/>
    <property type="project" value="UniProtKB-SubCell"/>
</dbReference>
<feature type="domain" description="C2H2-type" evidence="9">
    <location>
        <begin position="299"/>
        <end position="317"/>
    </location>
</feature>
<keyword evidence="4 7" id="KW-0863">Zinc-finger</keyword>
<evidence type="ECO:0000256" key="6">
    <source>
        <dbReference type="ARBA" id="ARBA00023242"/>
    </source>
</evidence>